<dbReference type="AlphaFoldDB" id="A0A5B0LV99"/>
<dbReference type="EMBL" id="VDEP01000506">
    <property type="protein sequence ID" value="KAA1068305.1"/>
    <property type="molecule type" value="Genomic_DNA"/>
</dbReference>
<comment type="caution">
    <text evidence="1">The sequence shown here is derived from an EMBL/GenBank/DDBJ whole genome shotgun (WGS) entry which is preliminary data.</text>
</comment>
<sequence length="178" mass="20064">MRIRKKLPLIKEVFDEALELKDRGFAIDIIPIEFEGRMSRDQDPTIQESLEELDALGTVDFEESLAGDFQEGGEDSGRSSEEDKRQFEGISKPFPAGIEAQFGRDPLELFLFGHSFQARDDVRGVGLFDGCKDSDEPGHPVVVLHPTLLSTRVFRLVAQLLPVICLRLVLLRYRPIGH</sequence>
<gene>
    <name evidence="1" type="ORF">PGTUg99_032149</name>
</gene>
<evidence type="ECO:0000313" key="1">
    <source>
        <dbReference type="EMBL" id="KAA1068305.1"/>
    </source>
</evidence>
<proteinExistence type="predicted"/>
<organism evidence="1 2">
    <name type="scientific">Puccinia graminis f. sp. tritici</name>
    <dbReference type="NCBI Taxonomy" id="56615"/>
    <lineage>
        <taxon>Eukaryota</taxon>
        <taxon>Fungi</taxon>
        <taxon>Dikarya</taxon>
        <taxon>Basidiomycota</taxon>
        <taxon>Pucciniomycotina</taxon>
        <taxon>Pucciniomycetes</taxon>
        <taxon>Pucciniales</taxon>
        <taxon>Pucciniaceae</taxon>
        <taxon>Puccinia</taxon>
    </lineage>
</organism>
<evidence type="ECO:0000313" key="2">
    <source>
        <dbReference type="Proteomes" id="UP000325313"/>
    </source>
</evidence>
<reference evidence="1 2" key="1">
    <citation type="submission" date="2019-05" db="EMBL/GenBank/DDBJ databases">
        <title>Emergence of the Ug99 lineage of the wheat stem rust pathogen through somatic hybridization.</title>
        <authorList>
            <person name="Li F."/>
            <person name="Upadhyaya N.M."/>
            <person name="Sperschneider J."/>
            <person name="Matny O."/>
            <person name="Nguyen-Phuc H."/>
            <person name="Mago R."/>
            <person name="Raley C."/>
            <person name="Miller M.E."/>
            <person name="Silverstein K.A.T."/>
            <person name="Henningsen E."/>
            <person name="Hirsch C.D."/>
            <person name="Visser B."/>
            <person name="Pretorius Z.A."/>
            <person name="Steffenson B.J."/>
            <person name="Schwessinger B."/>
            <person name="Dodds P.N."/>
            <person name="Figueroa M."/>
        </authorList>
    </citation>
    <scope>NUCLEOTIDE SEQUENCE [LARGE SCALE GENOMIC DNA]</scope>
    <source>
        <strain evidence="1 2">Ug99</strain>
    </source>
</reference>
<accession>A0A5B0LV99</accession>
<dbReference type="Proteomes" id="UP000325313">
    <property type="component" value="Unassembled WGS sequence"/>
</dbReference>
<name>A0A5B0LV99_PUCGR</name>
<protein>
    <submittedName>
        <fullName evidence="1">Uncharacterized protein</fullName>
    </submittedName>
</protein>